<evidence type="ECO:0000313" key="3">
    <source>
        <dbReference type="Proteomes" id="UP000018208"/>
    </source>
</evidence>
<dbReference type="AlphaFoldDB" id="V6LVV1"/>
<name>V6LVV1_9EUKA</name>
<dbReference type="EMBL" id="AUWU02000005">
    <property type="protein sequence ID" value="KAH0573284.1"/>
    <property type="molecule type" value="Genomic_DNA"/>
</dbReference>
<gene>
    <name evidence="1" type="ORF">SS50377_14966</name>
    <name evidence="2" type="ORF">SS50377_25404</name>
</gene>
<evidence type="ECO:0000313" key="1">
    <source>
        <dbReference type="EMBL" id="EST44949.1"/>
    </source>
</evidence>
<organism evidence="1">
    <name type="scientific">Spironucleus salmonicida</name>
    <dbReference type="NCBI Taxonomy" id="348837"/>
    <lineage>
        <taxon>Eukaryota</taxon>
        <taxon>Metamonada</taxon>
        <taxon>Diplomonadida</taxon>
        <taxon>Hexamitidae</taxon>
        <taxon>Hexamitinae</taxon>
        <taxon>Spironucleus</taxon>
    </lineage>
</organism>
<accession>V6LVV1</accession>
<reference evidence="2" key="2">
    <citation type="submission" date="2020-12" db="EMBL/GenBank/DDBJ databases">
        <title>New Spironucleus salmonicida genome in near-complete chromosomes.</title>
        <authorList>
            <person name="Xu F."/>
            <person name="Kurt Z."/>
            <person name="Jimenez-Gonzalez A."/>
            <person name="Astvaldsson A."/>
            <person name="Andersson J.O."/>
            <person name="Svard S.G."/>
        </authorList>
    </citation>
    <scope>NUCLEOTIDE SEQUENCE</scope>
    <source>
        <strain evidence="2">ATCC 50377</strain>
    </source>
</reference>
<dbReference type="Proteomes" id="UP000018208">
    <property type="component" value="Unassembled WGS sequence"/>
</dbReference>
<sequence>MDPFMQIIQDLNNCIESIDYSVARHESKSVYNRLSESKFYTGSQREIFKNKQLIVQNNNNYRQKQKLNRFTPLSTFLRTNIQSKQLPSENAPDVYSRLTDIKKYTGRQKFTHQQEQIKGMVINQCQKSLQDTSLSSQKYGNVYSAKFYESNSSFAKFNKQFLDNIESQ</sequence>
<keyword evidence="3" id="KW-1185">Reference proteome</keyword>
<proteinExistence type="predicted"/>
<dbReference type="VEuPathDB" id="GiardiaDB:SS50377_25404"/>
<evidence type="ECO:0000313" key="2">
    <source>
        <dbReference type="EMBL" id="KAH0573284.1"/>
    </source>
</evidence>
<dbReference type="EMBL" id="KI546101">
    <property type="protein sequence ID" value="EST44949.1"/>
    <property type="molecule type" value="Genomic_DNA"/>
</dbReference>
<reference evidence="1 2" key="1">
    <citation type="journal article" date="2014" name="PLoS Genet.">
        <title>The Genome of Spironucleus salmonicida Highlights a Fish Pathogen Adapted to Fluctuating Environments.</title>
        <authorList>
            <person name="Xu F."/>
            <person name="Jerlstrom-Hultqvist J."/>
            <person name="Einarsson E."/>
            <person name="Astvaldsson A."/>
            <person name="Svard S.G."/>
            <person name="Andersson J.O."/>
        </authorList>
    </citation>
    <scope>NUCLEOTIDE SEQUENCE</scope>
    <source>
        <strain evidence="2">ATCC 50377</strain>
    </source>
</reference>
<protein>
    <submittedName>
        <fullName evidence="1">Uncharacterized protein</fullName>
    </submittedName>
</protein>